<dbReference type="EMBL" id="QRDY01000004">
    <property type="protein sequence ID" value="RED63307.1"/>
    <property type="molecule type" value="Genomic_DNA"/>
</dbReference>
<sequence length="325" mass="37705">MLKLPVNHSVISSEALGPVLIDLYEIGNIIECRFLMNGLNDTYLLKTSSGKYILRIYKANWRNKAEVLFEVELLNHLIMKEIPVASPLIKRDGGYLTEIVASEGQRFAVLFTFAEGGYSDTKEGCDLYGEQVARMHLAMDDFKSDQLRFSIDLNHLLDQPIQSIRNSLAHRPEDMDYLDSLSKLLWNRVDEISSELEWGVCHGDLHGYNVHFHENSLTHFDFDCGGYGWRAYDISVFLWSKVRGKQKEHFNNELWSTFLESYQKNKVLSEYDLKAIPLFVAIREIWLMGLHIGSSHIWGGGWQNDHYFDTNLLFLRNWCEFHSIN</sequence>
<comment type="similarity">
    <text evidence="1">Belongs to the pseudomonas-type ThrB family.</text>
</comment>
<dbReference type="SUPFAM" id="SSF56112">
    <property type="entry name" value="Protein kinase-like (PK-like)"/>
    <property type="match status" value="1"/>
</dbReference>
<feature type="domain" description="Aminoglycoside phosphotransferase" evidence="2">
    <location>
        <begin position="39"/>
        <end position="257"/>
    </location>
</feature>
<dbReference type="Proteomes" id="UP000256869">
    <property type="component" value="Unassembled WGS sequence"/>
</dbReference>
<dbReference type="AlphaFoldDB" id="A0A3D9INM0"/>
<dbReference type="GO" id="GO:0009088">
    <property type="term" value="P:threonine biosynthetic process"/>
    <property type="evidence" value="ECO:0007669"/>
    <property type="project" value="TreeGrafter"/>
</dbReference>
<proteinExistence type="inferred from homology"/>
<dbReference type="PANTHER" id="PTHR21064">
    <property type="entry name" value="AMINOGLYCOSIDE PHOSPHOTRANSFERASE DOMAIN-CONTAINING PROTEIN-RELATED"/>
    <property type="match status" value="1"/>
</dbReference>
<organism evidence="3 4">
    <name type="scientific">Cohnella lupini</name>
    <dbReference type="NCBI Taxonomy" id="1294267"/>
    <lineage>
        <taxon>Bacteria</taxon>
        <taxon>Bacillati</taxon>
        <taxon>Bacillota</taxon>
        <taxon>Bacilli</taxon>
        <taxon>Bacillales</taxon>
        <taxon>Paenibacillaceae</taxon>
        <taxon>Cohnella</taxon>
    </lineage>
</organism>
<name>A0A3D9INM0_9BACL</name>
<protein>
    <submittedName>
        <fullName evidence="3">Ser/Thr protein kinase RdoA (MazF antagonist)</fullName>
    </submittedName>
</protein>
<dbReference type="GO" id="GO:0004413">
    <property type="term" value="F:homoserine kinase activity"/>
    <property type="evidence" value="ECO:0007669"/>
    <property type="project" value="TreeGrafter"/>
</dbReference>
<dbReference type="PANTHER" id="PTHR21064:SF6">
    <property type="entry name" value="AMINOGLYCOSIDE PHOSPHOTRANSFERASE DOMAIN-CONTAINING PROTEIN"/>
    <property type="match status" value="1"/>
</dbReference>
<dbReference type="Pfam" id="PF01636">
    <property type="entry name" value="APH"/>
    <property type="match status" value="1"/>
</dbReference>
<accession>A0A3D9INM0</accession>
<dbReference type="InterPro" id="IPR050249">
    <property type="entry name" value="Pseudomonas-type_ThrB"/>
</dbReference>
<dbReference type="Gene3D" id="3.90.1200.10">
    <property type="match status" value="1"/>
</dbReference>
<keyword evidence="3" id="KW-0418">Kinase</keyword>
<reference evidence="3 4" key="1">
    <citation type="submission" date="2018-07" db="EMBL/GenBank/DDBJ databases">
        <title>Genomic Encyclopedia of Type Strains, Phase III (KMG-III): the genomes of soil and plant-associated and newly described type strains.</title>
        <authorList>
            <person name="Whitman W."/>
        </authorList>
    </citation>
    <scope>NUCLEOTIDE SEQUENCE [LARGE SCALE GENOMIC DNA]</scope>
    <source>
        <strain evidence="3 4">CECT 8236</strain>
    </source>
</reference>
<gene>
    <name evidence="3" type="ORF">DFP95_104302</name>
</gene>
<keyword evidence="4" id="KW-1185">Reference proteome</keyword>
<dbReference type="RefSeq" id="WP_115992584.1">
    <property type="nucleotide sequence ID" value="NZ_QRDY01000004.1"/>
</dbReference>
<evidence type="ECO:0000313" key="3">
    <source>
        <dbReference type="EMBL" id="RED63307.1"/>
    </source>
</evidence>
<evidence type="ECO:0000259" key="2">
    <source>
        <dbReference type="Pfam" id="PF01636"/>
    </source>
</evidence>
<evidence type="ECO:0000313" key="4">
    <source>
        <dbReference type="Proteomes" id="UP000256869"/>
    </source>
</evidence>
<dbReference type="InterPro" id="IPR011009">
    <property type="entry name" value="Kinase-like_dom_sf"/>
</dbReference>
<comment type="caution">
    <text evidence="3">The sequence shown here is derived from an EMBL/GenBank/DDBJ whole genome shotgun (WGS) entry which is preliminary data.</text>
</comment>
<dbReference type="Gene3D" id="3.30.200.20">
    <property type="entry name" value="Phosphorylase Kinase, domain 1"/>
    <property type="match status" value="1"/>
</dbReference>
<dbReference type="InterPro" id="IPR002575">
    <property type="entry name" value="Aminoglycoside_PTrfase"/>
</dbReference>
<keyword evidence="3" id="KW-0808">Transferase</keyword>
<evidence type="ECO:0000256" key="1">
    <source>
        <dbReference type="ARBA" id="ARBA00038240"/>
    </source>
</evidence>
<dbReference type="OrthoDB" id="9800774at2"/>